<proteinExistence type="predicted"/>
<accession>A0A521CXG1</accession>
<protein>
    <submittedName>
        <fullName evidence="1">Uncharacterized protein</fullName>
    </submittedName>
</protein>
<evidence type="ECO:0000313" key="2">
    <source>
        <dbReference type="Proteomes" id="UP000319014"/>
    </source>
</evidence>
<sequence>MTQVKRVVLTDARTGRTEYYSSPPWSLLALDLAQKNCIVTLKHESGQTVTVHVSSSASTVAQRFADW</sequence>
<evidence type="ECO:0000313" key="1">
    <source>
        <dbReference type="EMBL" id="SMO64129.1"/>
    </source>
</evidence>
<keyword evidence="2" id="KW-1185">Reference proteome</keyword>
<organism evidence="1 2">
    <name type="scientific">Paracoccus laeviglucosivorans</name>
    <dbReference type="NCBI Taxonomy" id="1197861"/>
    <lineage>
        <taxon>Bacteria</taxon>
        <taxon>Pseudomonadati</taxon>
        <taxon>Pseudomonadota</taxon>
        <taxon>Alphaproteobacteria</taxon>
        <taxon>Rhodobacterales</taxon>
        <taxon>Paracoccaceae</taxon>
        <taxon>Paracoccus</taxon>
    </lineage>
</organism>
<dbReference type="AlphaFoldDB" id="A0A521CXG1"/>
<reference evidence="1 2" key="1">
    <citation type="submission" date="2017-05" db="EMBL/GenBank/DDBJ databases">
        <authorList>
            <person name="Varghese N."/>
            <person name="Submissions S."/>
        </authorList>
    </citation>
    <scope>NUCLEOTIDE SEQUENCE [LARGE SCALE GENOMIC DNA]</scope>
    <source>
        <strain evidence="1 2">DSM 100094</strain>
    </source>
</reference>
<name>A0A521CXG1_9RHOB</name>
<gene>
    <name evidence="1" type="ORF">SAMN06265221_105257</name>
</gene>
<dbReference type="EMBL" id="FXTK01000005">
    <property type="protein sequence ID" value="SMO64129.1"/>
    <property type="molecule type" value="Genomic_DNA"/>
</dbReference>
<dbReference type="Proteomes" id="UP000319014">
    <property type="component" value="Unassembled WGS sequence"/>
</dbReference>